<proteinExistence type="predicted"/>
<dbReference type="KEGG" id="palw:PSAL_032620"/>
<dbReference type="PANTHER" id="PTHR30055:SF234">
    <property type="entry name" value="HTH-TYPE TRANSCRIPTIONAL REGULATOR BETI"/>
    <property type="match status" value="1"/>
</dbReference>
<dbReference type="SUPFAM" id="SSF48498">
    <property type="entry name" value="Tetracyclin repressor-like, C-terminal domain"/>
    <property type="match status" value="1"/>
</dbReference>
<dbReference type="InterPro" id="IPR050109">
    <property type="entry name" value="HTH-type_TetR-like_transc_reg"/>
</dbReference>
<sequence length="212" mass="23887">MAKTRAAKKPGRTRIEDLRRQELIDGAHRVFLRHGLSGLTTTRICKEAGMSQGILTYYFSGKDEVLFAMVRQNNRVLVEQVVDNMRHATTRWERLAGIIEGNFPDSHFEEKIACAWLSICAASGSDPRFAKLQKLFYARLSSNVASAVLPILSKDEAAQLSYSIGAQIDGLWLRRGTDKTMSRDKALSLTFWTIERVIGRDQLNALRSMPAR</sequence>
<protein>
    <submittedName>
        <fullName evidence="5">HTH-type transcriptional regulator BetI</fullName>
    </submittedName>
</protein>
<keyword evidence="3" id="KW-0238">DNA-binding</keyword>
<keyword evidence="1" id="KW-0678">Repressor</keyword>
<gene>
    <name evidence="5" type="primary">betI_3</name>
    <name evidence="5" type="ORF">PSAL_032620</name>
</gene>
<reference evidence="5 6" key="1">
    <citation type="submission" date="2020-08" db="EMBL/GenBank/DDBJ databases">
        <title>Genome sequence of Rhodobacteraceae bacterium Lw-13e.</title>
        <authorList>
            <person name="Poehlein A."/>
            <person name="Wolter L."/>
            <person name="Daniel R."/>
            <person name="Brinkhoff T."/>
        </authorList>
    </citation>
    <scope>NUCLEOTIDE SEQUENCE [LARGE SCALE GENOMIC DNA]</scope>
    <source>
        <strain evidence="5 6">Lw-13e</strain>
    </source>
</reference>
<dbReference type="Gene3D" id="1.10.357.10">
    <property type="entry name" value="Tetracycline Repressor, domain 2"/>
    <property type="match status" value="1"/>
</dbReference>
<dbReference type="PANTHER" id="PTHR30055">
    <property type="entry name" value="HTH-TYPE TRANSCRIPTIONAL REGULATOR RUTR"/>
    <property type="match status" value="1"/>
</dbReference>
<dbReference type="SUPFAM" id="SSF46689">
    <property type="entry name" value="Homeodomain-like"/>
    <property type="match status" value="1"/>
</dbReference>
<keyword evidence="4" id="KW-0804">Transcription</keyword>
<keyword evidence="6" id="KW-1185">Reference proteome</keyword>
<dbReference type="AlphaFoldDB" id="A0A418SJ18"/>
<accession>A0A418SJ18</accession>
<evidence type="ECO:0000313" key="6">
    <source>
        <dbReference type="Proteomes" id="UP000283786"/>
    </source>
</evidence>
<dbReference type="NCBIfam" id="NF001978">
    <property type="entry name" value="PRK00767.1"/>
    <property type="match status" value="1"/>
</dbReference>
<name>A0A418SJ18_9RHOB</name>
<dbReference type="PRINTS" id="PR00455">
    <property type="entry name" value="HTHTETR"/>
</dbReference>
<evidence type="ECO:0000256" key="1">
    <source>
        <dbReference type="ARBA" id="ARBA00022491"/>
    </source>
</evidence>
<organism evidence="5 6">
    <name type="scientific">Pseudooceanicola algae</name>
    <dbReference type="NCBI Taxonomy" id="1537215"/>
    <lineage>
        <taxon>Bacteria</taxon>
        <taxon>Pseudomonadati</taxon>
        <taxon>Pseudomonadota</taxon>
        <taxon>Alphaproteobacteria</taxon>
        <taxon>Rhodobacterales</taxon>
        <taxon>Paracoccaceae</taxon>
        <taxon>Pseudooceanicola</taxon>
    </lineage>
</organism>
<dbReference type="InterPro" id="IPR001647">
    <property type="entry name" value="HTH_TetR"/>
</dbReference>
<dbReference type="InterPro" id="IPR009057">
    <property type="entry name" value="Homeodomain-like_sf"/>
</dbReference>
<dbReference type="GO" id="GO:0003700">
    <property type="term" value="F:DNA-binding transcription factor activity"/>
    <property type="evidence" value="ECO:0007669"/>
    <property type="project" value="TreeGrafter"/>
</dbReference>
<dbReference type="PROSITE" id="PS50977">
    <property type="entry name" value="HTH_TETR_2"/>
    <property type="match status" value="1"/>
</dbReference>
<dbReference type="Proteomes" id="UP000283786">
    <property type="component" value="Chromosome"/>
</dbReference>
<dbReference type="GO" id="GO:0000976">
    <property type="term" value="F:transcription cis-regulatory region binding"/>
    <property type="evidence" value="ECO:0007669"/>
    <property type="project" value="TreeGrafter"/>
</dbReference>
<dbReference type="RefSeq" id="WP_119838393.1">
    <property type="nucleotide sequence ID" value="NZ_CP060436.1"/>
</dbReference>
<dbReference type="Pfam" id="PF00440">
    <property type="entry name" value="TetR_N"/>
    <property type="match status" value="1"/>
</dbReference>
<evidence type="ECO:0000256" key="3">
    <source>
        <dbReference type="ARBA" id="ARBA00023125"/>
    </source>
</evidence>
<evidence type="ECO:0000256" key="2">
    <source>
        <dbReference type="ARBA" id="ARBA00023015"/>
    </source>
</evidence>
<keyword evidence="2" id="KW-0805">Transcription regulation</keyword>
<dbReference type="InterPro" id="IPR039538">
    <property type="entry name" value="BetI_C"/>
</dbReference>
<dbReference type="Pfam" id="PF13977">
    <property type="entry name" value="TetR_C_6"/>
    <property type="match status" value="1"/>
</dbReference>
<evidence type="ECO:0000313" key="5">
    <source>
        <dbReference type="EMBL" id="QPM91999.1"/>
    </source>
</evidence>
<evidence type="ECO:0000256" key="4">
    <source>
        <dbReference type="ARBA" id="ARBA00023163"/>
    </source>
</evidence>
<dbReference type="EMBL" id="CP060436">
    <property type="protein sequence ID" value="QPM91999.1"/>
    <property type="molecule type" value="Genomic_DNA"/>
</dbReference>
<dbReference type="InterPro" id="IPR036271">
    <property type="entry name" value="Tet_transcr_reg_TetR-rel_C_sf"/>
</dbReference>
<dbReference type="OrthoDB" id="7618612at2"/>